<evidence type="ECO:0000313" key="1">
    <source>
        <dbReference type="EMBL" id="RUS28286.1"/>
    </source>
</evidence>
<reference evidence="1 2" key="1">
    <citation type="journal article" date="2018" name="New Phytol.">
        <title>Phylogenomics of Endogonaceae and evolution of mycorrhizas within Mucoromycota.</title>
        <authorList>
            <person name="Chang Y."/>
            <person name="Desiro A."/>
            <person name="Na H."/>
            <person name="Sandor L."/>
            <person name="Lipzen A."/>
            <person name="Clum A."/>
            <person name="Barry K."/>
            <person name="Grigoriev I.V."/>
            <person name="Martin F.M."/>
            <person name="Stajich J.E."/>
            <person name="Smith M.E."/>
            <person name="Bonito G."/>
            <person name="Spatafora J.W."/>
        </authorList>
    </citation>
    <scope>NUCLEOTIDE SEQUENCE [LARGE SCALE GENOMIC DNA]</scope>
    <source>
        <strain evidence="1 2">AD002</strain>
    </source>
</reference>
<dbReference type="EMBL" id="RBNJ01006822">
    <property type="protein sequence ID" value="RUS28286.1"/>
    <property type="molecule type" value="Genomic_DNA"/>
</dbReference>
<protein>
    <submittedName>
        <fullName evidence="1">Uncharacterized protein</fullName>
    </submittedName>
</protein>
<evidence type="ECO:0000313" key="2">
    <source>
        <dbReference type="Proteomes" id="UP000274822"/>
    </source>
</evidence>
<organism evidence="1 2">
    <name type="scientific">Jimgerdemannia flammicorona</name>
    <dbReference type="NCBI Taxonomy" id="994334"/>
    <lineage>
        <taxon>Eukaryota</taxon>
        <taxon>Fungi</taxon>
        <taxon>Fungi incertae sedis</taxon>
        <taxon>Mucoromycota</taxon>
        <taxon>Mucoromycotina</taxon>
        <taxon>Endogonomycetes</taxon>
        <taxon>Endogonales</taxon>
        <taxon>Endogonaceae</taxon>
        <taxon>Jimgerdemannia</taxon>
    </lineage>
</organism>
<accession>A0A433QEN1</accession>
<dbReference type="Proteomes" id="UP000274822">
    <property type="component" value="Unassembled WGS sequence"/>
</dbReference>
<name>A0A433QEN1_9FUNG</name>
<proteinExistence type="predicted"/>
<keyword evidence="2" id="KW-1185">Reference proteome</keyword>
<gene>
    <name evidence="1" type="ORF">BC938DRAFT_482069</name>
</gene>
<sequence>MGVGLAVWAHHAEHYLLHRSGVHGLLPPLPYPRQLRQVIPWREARDSGAAHYHCHQPRRVQGFALPPRSGHLPGPEHYFRTLRLYHWRPLESLASNPINLDWADGGRIAAGLGHRKLPQLPVHRVSKRRVVVTAALGPAPAPRADPRGRAVAVPLARDYGAN</sequence>
<comment type="caution">
    <text evidence="1">The sequence shown here is derived from an EMBL/GenBank/DDBJ whole genome shotgun (WGS) entry which is preliminary data.</text>
</comment>
<dbReference type="AlphaFoldDB" id="A0A433QEN1"/>